<dbReference type="EMBL" id="AP018732">
    <property type="protein sequence ID" value="BBE41582.1"/>
    <property type="molecule type" value="Genomic_DNA"/>
</dbReference>
<accession>A0A4P2VCQ7</accession>
<organism evidence="3 4">
    <name type="scientific">Conexivisphaera calida</name>
    <dbReference type="NCBI Taxonomy" id="1874277"/>
    <lineage>
        <taxon>Archaea</taxon>
        <taxon>Nitrososphaerota</taxon>
        <taxon>Conexivisphaeria</taxon>
        <taxon>Conexivisphaerales</taxon>
        <taxon>Conexivisphaeraceae</taxon>
        <taxon>Conexivisphaera</taxon>
    </lineage>
</organism>
<feature type="domain" description="DDH" evidence="1">
    <location>
        <begin position="12"/>
        <end position="136"/>
    </location>
</feature>
<dbReference type="AlphaFoldDB" id="A0A4P2VCQ7"/>
<evidence type="ECO:0000313" key="4">
    <source>
        <dbReference type="Proteomes" id="UP000509448"/>
    </source>
</evidence>
<evidence type="ECO:0000313" key="3">
    <source>
        <dbReference type="EMBL" id="BBE41582.1"/>
    </source>
</evidence>
<name>A0A4P2VCQ7_9ARCH</name>
<dbReference type="GeneID" id="55584004"/>
<feature type="domain" description="DHHA1" evidence="2">
    <location>
        <begin position="255"/>
        <end position="316"/>
    </location>
</feature>
<dbReference type="KEGG" id="ccai:NAS2_0185"/>
<dbReference type="Pfam" id="PF01368">
    <property type="entry name" value="DHH"/>
    <property type="match status" value="1"/>
</dbReference>
<dbReference type="InterPro" id="IPR003156">
    <property type="entry name" value="DHHA1_dom"/>
</dbReference>
<keyword evidence="4" id="KW-1185">Reference proteome</keyword>
<gene>
    <name evidence="3" type="ORF">NAS2_0185</name>
</gene>
<reference evidence="3 4" key="1">
    <citation type="journal article" date="2019" name="ISME J.">
        <title>Isolation and characterization of a thermophilic sulfur- and iron-reducing thaumarchaeote from a terrestrial acidic hot spring.</title>
        <authorList>
            <person name="Kato S."/>
            <person name="Itoh T."/>
            <person name="Yuki M."/>
            <person name="Nagamori M."/>
            <person name="Ohnishi M."/>
            <person name="Uematsu K."/>
            <person name="Suzuki K."/>
            <person name="Takashina T."/>
            <person name="Ohkuma M."/>
        </authorList>
    </citation>
    <scope>NUCLEOTIDE SEQUENCE [LARGE SCALE GENOMIC DNA]</scope>
    <source>
        <strain evidence="3 4">NAS-02</strain>
    </source>
</reference>
<dbReference type="InterPro" id="IPR051319">
    <property type="entry name" value="Oligoribo/pAp-PDE_c-di-AMP_PDE"/>
</dbReference>
<dbReference type="Pfam" id="PF02272">
    <property type="entry name" value="DHHA1"/>
    <property type="match status" value="1"/>
</dbReference>
<dbReference type="InterPro" id="IPR038763">
    <property type="entry name" value="DHH_sf"/>
</dbReference>
<evidence type="ECO:0000259" key="1">
    <source>
        <dbReference type="Pfam" id="PF01368"/>
    </source>
</evidence>
<dbReference type="GO" id="GO:0003676">
    <property type="term" value="F:nucleic acid binding"/>
    <property type="evidence" value="ECO:0007669"/>
    <property type="project" value="InterPro"/>
</dbReference>
<dbReference type="Gene3D" id="3.90.1640.10">
    <property type="entry name" value="inorganic pyrophosphatase (n-terminal core)"/>
    <property type="match status" value="1"/>
</dbReference>
<dbReference type="Proteomes" id="UP000509448">
    <property type="component" value="Chromosome"/>
</dbReference>
<dbReference type="InterPro" id="IPR001667">
    <property type="entry name" value="DDH_dom"/>
</dbReference>
<protein>
    <submittedName>
        <fullName evidence="3">Conserved protein</fullName>
    </submittedName>
</protein>
<sequence length="330" mass="33965">MVLLEYLKDHGKIAIFTHSLADLDAAASAAALSITAARLGSSAFVVTPGGATRAARELLSHLSVKPLEDFGSLPKVDAAVLVDANSPVRAGDLEEYLKSHRIPLLIVDHHPAADVQGALRLVDEGASSTSEIIARELIRGSTLDPLAACALSIGILADTRGLGAATCGTLELYSRLCGACGEDRLDKLRAATRTPVDSSEVLARFRGLQRTRLVIIGGWLVAISTSGSHQSSVAQALVQVGADLGLAIGRGEGEKGLGAEGSMKARSAFVEATGIHLGKLAEELAEELGGTGGGHPTAASFRVGKGSGTATDALLRLLSKSLNSNVRDVV</sequence>
<dbReference type="PANTHER" id="PTHR47618">
    <property type="entry name" value="BIFUNCTIONAL OLIGORIBONUCLEASE AND PAP PHOSPHATASE NRNA"/>
    <property type="match status" value="1"/>
</dbReference>
<evidence type="ECO:0000259" key="2">
    <source>
        <dbReference type="Pfam" id="PF02272"/>
    </source>
</evidence>
<dbReference type="PANTHER" id="PTHR47618:SF1">
    <property type="entry name" value="BIFUNCTIONAL OLIGORIBONUCLEASE AND PAP PHOSPHATASE NRNA"/>
    <property type="match status" value="1"/>
</dbReference>
<proteinExistence type="predicted"/>
<dbReference type="RefSeq" id="WP_174447913.1">
    <property type="nucleotide sequence ID" value="NZ_AP018732.1"/>
</dbReference>
<dbReference type="SUPFAM" id="SSF64182">
    <property type="entry name" value="DHH phosphoesterases"/>
    <property type="match status" value="1"/>
</dbReference>